<dbReference type="HOGENOM" id="CLU_028965_2_0_7"/>
<dbReference type="eggNOG" id="COG1131">
    <property type="taxonomic scope" value="Bacteria"/>
</dbReference>
<reference evidence="3" key="1">
    <citation type="journal article" date="2010" name="Stand. Genomic Sci.">
        <title>Complete genome sequence of Sulfurimonas autotrophica type strain (OK10).</title>
        <authorList>
            <person name="Sikorski J."/>
            <person name="Munk C."/>
            <person name="Lapidus A."/>
            <person name="Djao O."/>
            <person name="Lucas S."/>
            <person name="Glavina Del Rio T."/>
            <person name="Nolan M."/>
            <person name="Tice H."/>
            <person name="Han C."/>
            <person name="Cheng J."/>
            <person name="Tapia R."/>
            <person name="Goodwin L."/>
            <person name="Pitluck S."/>
            <person name="Liolios K."/>
            <person name="Ivanova N."/>
            <person name="Mavromatis K."/>
            <person name="Mikhailova N."/>
            <person name="Pati A."/>
            <person name="Sims D."/>
            <person name="Meincke L."/>
            <person name="Brettin T."/>
            <person name="Detter J."/>
            <person name="Chen A."/>
            <person name="Palaniappan K."/>
            <person name="Land M."/>
            <person name="Hauser L."/>
            <person name="Chang Y."/>
            <person name="Jeffries C."/>
            <person name="Rohde M."/>
            <person name="Lang E."/>
            <person name="Spring S."/>
            <person name="Goker M."/>
            <person name="Woyke T."/>
            <person name="Bristow J."/>
            <person name="Eisen J."/>
            <person name="Markowitz V."/>
            <person name="Hugenholtz P."/>
            <person name="Kyrpides N."/>
            <person name="Klenk H."/>
        </authorList>
    </citation>
    <scope>NUCLEOTIDE SEQUENCE [LARGE SCALE GENOMIC DNA]</scope>
    <source>
        <strain evidence="3">ATCC BAA-671 / DSM 16294 / JCM 11897 / OK10</strain>
    </source>
</reference>
<dbReference type="Pfam" id="PF13304">
    <property type="entry name" value="AAA_21"/>
    <property type="match status" value="1"/>
</dbReference>
<dbReference type="OrthoDB" id="997844at2"/>
<accession>E0URF5</accession>
<proteinExistence type="predicted"/>
<keyword evidence="3" id="KW-1185">Reference proteome</keyword>
<dbReference type="InterPro" id="IPR051396">
    <property type="entry name" value="Bact_Antivir_Def_Nuclease"/>
</dbReference>
<dbReference type="AlphaFoldDB" id="E0URF5"/>
<dbReference type="PANTHER" id="PTHR43581:SF2">
    <property type="entry name" value="EXCINUCLEASE ATPASE SUBUNIT"/>
    <property type="match status" value="1"/>
</dbReference>
<dbReference type="GO" id="GO:0005524">
    <property type="term" value="F:ATP binding"/>
    <property type="evidence" value="ECO:0007669"/>
    <property type="project" value="InterPro"/>
</dbReference>
<dbReference type="InterPro" id="IPR027417">
    <property type="entry name" value="P-loop_NTPase"/>
</dbReference>
<dbReference type="PANTHER" id="PTHR43581">
    <property type="entry name" value="ATP/GTP PHOSPHATASE"/>
    <property type="match status" value="1"/>
</dbReference>
<organism evidence="2 3">
    <name type="scientific">Sulfurimonas autotrophica (strain ATCC BAA-671 / DSM 16294 / JCM 11897 / OK10)</name>
    <dbReference type="NCBI Taxonomy" id="563040"/>
    <lineage>
        <taxon>Bacteria</taxon>
        <taxon>Pseudomonadati</taxon>
        <taxon>Campylobacterota</taxon>
        <taxon>Epsilonproteobacteria</taxon>
        <taxon>Campylobacterales</taxon>
        <taxon>Sulfurimonadaceae</taxon>
        <taxon>Sulfurimonas</taxon>
    </lineage>
</organism>
<protein>
    <recommendedName>
        <fullName evidence="1">ATPase AAA-type core domain-containing protein</fullName>
    </recommendedName>
</protein>
<dbReference type="InterPro" id="IPR003959">
    <property type="entry name" value="ATPase_AAA_core"/>
</dbReference>
<feature type="domain" description="ATPase AAA-type core" evidence="1">
    <location>
        <begin position="412"/>
        <end position="478"/>
    </location>
</feature>
<dbReference type="KEGG" id="sua:Saut_1998"/>
<sequence>MKIIYIKSFHTDENKLGYKKENNYIILKEDNWNDYGHYTYFHMSLWYKEKIYTIGGLRILFEDEDDSHAVFQKMEGKNKDKYIKINTIDIDKKYISVGASSEYYTRLKELLSEEELYSILDTLHDIPYLEKKYPEIEDLDLKNTDDGFENSLTRDTDSKKAIKEASYFLFGEDLDKDRFDFNFTFQLENVSNEHSIDFTFHDDFFPSNIMTLIGKNGSGKSQTLKHLSECLQGVGVADIFSDVKLQYKPEEALSKTPQFSKVVIISYSPFEDFYNQGGSKSFSYSGLRNKENQITKDIVFKDMKKSLSKMIIDDTNGFDFESSIMKVHKLFEVLKIAIPSIKNIGIRADKKLIDNLQKLDVNNKMTLIDNMIVQTIYTKDILKSYTDQEITNLQVPAKFIEEICFLDNDNNILNLSSGQEIFTYMIFAILGKIEKESLLIFDEPESYLHPNLEIVFMRLLKEILHIFNSYAIIATHSLIITRETPSKFVRVFDIQENDKSFIYTPAVIETFGGNLNTICNYTFNNILEERPFENWLIENIDKNDSISDILEQYRDKLNSESLMYIRNEILND</sequence>
<name>E0URF5_SULAO</name>
<dbReference type="EMBL" id="CP002205">
    <property type="protein sequence ID" value="ADN10041.1"/>
    <property type="molecule type" value="Genomic_DNA"/>
</dbReference>
<evidence type="ECO:0000313" key="2">
    <source>
        <dbReference type="EMBL" id="ADN10041.1"/>
    </source>
</evidence>
<dbReference type="GO" id="GO:0016887">
    <property type="term" value="F:ATP hydrolysis activity"/>
    <property type="evidence" value="ECO:0007669"/>
    <property type="project" value="InterPro"/>
</dbReference>
<dbReference type="Gene3D" id="3.40.50.300">
    <property type="entry name" value="P-loop containing nucleotide triphosphate hydrolases"/>
    <property type="match status" value="1"/>
</dbReference>
<evidence type="ECO:0000313" key="3">
    <source>
        <dbReference type="Proteomes" id="UP000007803"/>
    </source>
</evidence>
<dbReference type="RefSeq" id="WP_013327794.1">
    <property type="nucleotide sequence ID" value="NC_014506.1"/>
</dbReference>
<evidence type="ECO:0000259" key="1">
    <source>
        <dbReference type="Pfam" id="PF13304"/>
    </source>
</evidence>
<gene>
    <name evidence="2" type="ordered locus">Saut_1998</name>
</gene>
<dbReference type="Proteomes" id="UP000007803">
    <property type="component" value="Chromosome"/>
</dbReference>
<dbReference type="STRING" id="563040.Saut_1998"/>
<dbReference type="SUPFAM" id="SSF52540">
    <property type="entry name" value="P-loop containing nucleoside triphosphate hydrolases"/>
    <property type="match status" value="1"/>
</dbReference>